<evidence type="ECO:0000313" key="1">
    <source>
        <dbReference type="EMBL" id="MBX73595.1"/>
    </source>
</evidence>
<reference evidence="1" key="1">
    <citation type="submission" date="2018-02" db="EMBL/GenBank/DDBJ databases">
        <title>Rhizophora mucronata_Transcriptome.</title>
        <authorList>
            <person name="Meera S.P."/>
            <person name="Sreeshan A."/>
            <person name="Augustine A."/>
        </authorList>
    </citation>
    <scope>NUCLEOTIDE SEQUENCE</scope>
    <source>
        <tissue evidence="1">Leaf</tissue>
    </source>
</reference>
<name>A0A2P2R2W6_RHIMU</name>
<sequence>MPVFRLLQYFQHGFHCYESPQVINSYFIKERFFLSISWLARL</sequence>
<proteinExistence type="predicted"/>
<accession>A0A2P2R2W6</accession>
<protein>
    <submittedName>
        <fullName evidence="1">Uncharacterized protein</fullName>
    </submittedName>
</protein>
<dbReference type="AlphaFoldDB" id="A0A2P2R2W6"/>
<dbReference type="EMBL" id="GGEC01093111">
    <property type="protein sequence ID" value="MBX73595.1"/>
    <property type="molecule type" value="Transcribed_RNA"/>
</dbReference>
<organism evidence="1">
    <name type="scientific">Rhizophora mucronata</name>
    <name type="common">Asiatic mangrove</name>
    <dbReference type="NCBI Taxonomy" id="61149"/>
    <lineage>
        <taxon>Eukaryota</taxon>
        <taxon>Viridiplantae</taxon>
        <taxon>Streptophyta</taxon>
        <taxon>Embryophyta</taxon>
        <taxon>Tracheophyta</taxon>
        <taxon>Spermatophyta</taxon>
        <taxon>Magnoliopsida</taxon>
        <taxon>eudicotyledons</taxon>
        <taxon>Gunneridae</taxon>
        <taxon>Pentapetalae</taxon>
        <taxon>rosids</taxon>
        <taxon>fabids</taxon>
        <taxon>Malpighiales</taxon>
        <taxon>Rhizophoraceae</taxon>
        <taxon>Rhizophora</taxon>
    </lineage>
</organism>